<sequence>MIGMIESRAQFVRCMRLAGIISSWTRSSASMDKLHRATKPSGDKTILGYNSDERSTAESNCTPKLEITKLQTINFVKSSMGQPAEAQSGKTKIAAEPPIWKGIFCGLAYTAPKKPRESCINKRIEQLRGKPKSGGRKQCQFSRPSTKDRQYRPRYKKPRSQGQHTAYQNHTRLKNTHGPHKCFDAHTGKWVKIIQVWIPKSLIKPGLK</sequence>
<name>A0A2Z7DHE5_9LAMI</name>
<dbReference type="Proteomes" id="UP000250235">
    <property type="component" value="Unassembled WGS sequence"/>
</dbReference>
<organism evidence="2 3">
    <name type="scientific">Dorcoceras hygrometricum</name>
    <dbReference type="NCBI Taxonomy" id="472368"/>
    <lineage>
        <taxon>Eukaryota</taxon>
        <taxon>Viridiplantae</taxon>
        <taxon>Streptophyta</taxon>
        <taxon>Embryophyta</taxon>
        <taxon>Tracheophyta</taxon>
        <taxon>Spermatophyta</taxon>
        <taxon>Magnoliopsida</taxon>
        <taxon>eudicotyledons</taxon>
        <taxon>Gunneridae</taxon>
        <taxon>Pentapetalae</taxon>
        <taxon>asterids</taxon>
        <taxon>lamiids</taxon>
        <taxon>Lamiales</taxon>
        <taxon>Gesneriaceae</taxon>
        <taxon>Didymocarpoideae</taxon>
        <taxon>Trichosporeae</taxon>
        <taxon>Loxocarpinae</taxon>
        <taxon>Dorcoceras</taxon>
    </lineage>
</organism>
<gene>
    <name evidence="2" type="ORF">F511_43788</name>
</gene>
<dbReference type="AlphaFoldDB" id="A0A2Z7DHE5"/>
<evidence type="ECO:0000313" key="3">
    <source>
        <dbReference type="Proteomes" id="UP000250235"/>
    </source>
</evidence>
<reference evidence="2 3" key="1">
    <citation type="journal article" date="2015" name="Proc. Natl. Acad. Sci. U.S.A.">
        <title>The resurrection genome of Boea hygrometrica: A blueprint for survival of dehydration.</title>
        <authorList>
            <person name="Xiao L."/>
            <person name="Yang G."/>
            <person name="Zhang L."/>
            <person name="Yang X."/>
            <person name="Zhao S."/>
            <person name="Ji Z."/>
            <person name="Zhou Q."/>
            <person name="Hu M."/>
            <person name="Wang Y."/>
            <person name="Chen M."/>
            <person name="Xu Y."/>
            <person name="Jin H."/>
            <person name="Xiao X."/>
            <person name="Hu G."/>
            <person name="Bao F."/>
            <person name="Hu Y."/>
            <person name="Wan P."/>
            <person name="Li L."/>
            <person name="Deng X."/>
            <person name="Kuang T."/>
            <person name="Xiang C."/>
            <person name="Zhu J.K."/>
            <person name="Oliver M.J."/>
            <person name="He Y."/>
        </authorList>
    </citation>
    <scope>NUCLEOTIDE SEQUENCE [LARGE SCALE GENOMIC DNA]</scope>
    <source>
        <strain evidence="3">cv. XS01</strain>
    </source>
</reference>
<accession>A0A2Z7DHE5</accession>
<evidence type="ECO:0000256" key="1">
    <source>
        <dbReference type="SAM" id="MobiDB-lite"/>
    </source>
</evidence>
<feature type="region of interest" description="Disordered" evidence="1">
    <location>
        <begin position="128"/>
        <end position="167"/>
    </location>
</feature>
<protein>
    <submittedName>
        <fullName evidence="2">Uncharacterized protein</fullName>
    </submittedName>
</protein>
<evidence type="ECO:0000313" key="2">
    <source>
        <dbReference type="EMBL" id="KZV58612.1"/>
    </source>
</evidence>
<keyword evidence="3" id="KW-1185">Reference proteome</keyword>
<dbReference type="EMBL" id="KQ986536">
    <property type="protein sequence ID" value="KZV58612.1"/>
    <property type="molecule type" value="Genomic_DNA"/>
</dbReference>
<proteinExistence type="predicted"/>